<evidence type="ECO:0000313" key="4">
    <source>
        <dbReference type="Proteomes" id="UP000027195"/>
    </source>
</evidence>
<dbReference type="EMBL" id="KL198023">
    <property type="protein sequence ID" value="KDQ17542.1"/>
    <property type="molecule type" value="Genomic_DNA"/>
</dbReference>
<feature type="region of interest" description="Disordered" evidence="1">
    <location>
        <begin position="112"/>
        <end position="192"/>
    </location>
</feature>
<feature type="region of interest" description="Disordered" evidence="1">
    <location>
        <begin position="1"/>
        <end position="82"/>
    </location>
</feature>
<feature type="compositionally biased region" description="Acidic residues" evidence="1">
    <location>
        <begin position="131"/>
        <end position="140"/>
    </location>
</feature>
<feature type="compositionally biased region" description="Gly residues" evidence="1">
    <location>
        <begin position="61"/>
        <end position="75"/>
    </location>
</feature>
<feature type="region of interest" description="Disordered" evidence="1">
    <location>
        <begin position="306"/>
        <end position="328"/>
    </location>
</feature>
<evidence type="ECO:0000313" key="3">
    <source>
        <dbReference type="EMBL" id="KDQ17542.1"/>
    </source>
</evidence>
<evidence type="ECO:0000256" key="1">
    <source>
        <dbReference type="SAM" id="MobiDB-lite"/>
    </source>
</evidence>
<dbReference type="OrthoDB" id="243127at2759"/>
<reference evidence="4" key="1">
    <citation type="journal article" date="2014" name="Proc. Natl. Acad. Sci. U.S.A.">
        <title>Extensive sampling of basidiomycete genomes demonstrates inadequacy of the white-rot/brown-rot paradigm for wood decay fungi.</title>
        <authorList>
            <person name="Riley R."/>
            <person name="Salamov A.A."/>
            <person name="Brown D.W."/>
            <person name="Nagy L.G."/>
            <person name="Floudas D."/>
            <person name="Held B.W."/>
            <person name="Levasseur A."/>
            <person name="Lombard V."/>
            <person name="Morin E."/>
            <person name="Otillar R."/>
            <person name="Lindquist E.A."/>
            <person name="Sun H."/>
            <person name="LaButti K.M."/>
            <person name="Schmutz J."/>
            <person name="Jabbour D."/>
            <person name="Luo H."/>
            <person name="Baker S.E."/>
            <person name="Pisabarro A.G."/>
            <person name="Walton J.D."/>
            <person name="Blanchette R.A."/>
            <person name="Henrissat B."/>
            <person name="Martin F."/>
            <person name="Cullen D."/>
            <person name="Hibbett D.S."/>
            <person name="Grigoriev I.V."/>
        </authorList>
    </citation>
    <scope>NUCLEOTIDE SEQUENCE [LARGE SCALE GENOMIC DNA]</scope>
    <source>
        <strain evidence="4">FD-172 SS1</strain>
    </source>
</reference>
<sequence>MQYDDSDRRSRLAFDPSPDREGQGTRERATSQPPRGIAASYSPNTNFAPRRLDTSFADHGVGTGLSGANGRGNNVGGLWTPSRTSSFNAGQSVGVPPGRLVPVRSASFSAPNSAVFPSSVRMDGRSFPSTFEDEEEEESVPFEGFESPYDSKPSNILPARNLPQDGMTRSRSQSLAALPPRSSYSSALPVPGSPGVATNWGESAFLNSISGYNGFGAQYRDPVPSSLDNRRANPLSAIGTRRVPQRHNTTGDISNMSPFVRDVEQILLDEGSTFRELWGSTMSIREDGGGSGATSRRHSVSVVPRRGVSGFDVGNNPGSPPRSANDMFDERVIGTRRDNGFGGSGRLIISDDELASDLNMLSLHLDDERSHGTPRNSAPSQPSSLPVYPSRSLNSAQDRFSPVAGHFPSMNLGIPSPGDFAASLLTRGAYGTSPKPDGSSERTDSPSSPRDAMSRSNQYDLARLGNGWAPDQAQPSRLQQQPYGAGAQNQNIKAPLGRIPPQITTTGYSHAQTKASPAMYGANLAPLSPSYMQGFHSRESSGGPTAPSPQQAYFMGRGPPSDGGSAGLGSHQQQQQQQQQAAPAAPTLSDLGRGVPLHSVPSSFPLFIVEFKAGRTDLYYCADPNLDIRRGDLVIVEADRGKDLGKVINDSITLAEVEAFQRQNAENAFLYAGGHQMDADGNPGGNAGGGGAAGGAAGAGLPGAGKNKEIMPKRIYGKAQPQDTQLLVSKMQDEAKALQLCQSKVRQKKLPMEVVDAEYQWDRRKLTFYFVAERRIDFRELVRELFRLYKTRIWMACLQGPAGAE</sequence>
<feature type="compositionally biased region" description="Polar residues" evidence="1">
    <location>
        <begin position="540"/>
        <end position="551"/>
    </location>
</feature>
<feature type="region of interest" description="Disordered" evidence="1">
    <location>
        <begin position="367"/>
        <end position="393"/>
    </location>
</feature>
<feature type="compositionally biased region" description="Polar residues" evidence="1">
    <location>
        <begin position="373"/>
        <end position="384"/>
    </location>
</feature>
<proteinExistence type="predicted"/>
<dbReference type="HOGENOM" id="CLU_013752_0_0_1"/>
<feature type="compositionally biased region" description="Basic and acidic residues" evidence="1">
    <location>
        <begin position="1"/>
        <end position="29"/>
    </location>
</feature>
<feature type="region of interest" description="Disordered" evidence="1">
    <location>
        <begin position="427"/>
        <end position="487"/>
    </location>
</feature>
<gene>
    <name evidence="3" type="ORF">BOTBODRAFT_42706</name>
</gene>
<name>A0A067N050_BOTB1</name>
<dbReference type="NCBIfam" id="NF041131">
    <property type="entry name" value="RicT_YaaT_fam"/>
    <property type="match status" value="1"/>
</dbReference>
<dbReference type="GO" id="GO:0005737">
    <property type="term" value="C:cytoplasm"/>
    <property type="evidence" value="ECO:0007669"/>
    <property type="project" value="TreeGrafter"/>
</dbReference>
<keyword evidence="4" id="KW-1185">Reference proteome</keyword>
<feature type="compositionally biased region" description="Low complexity" evidence="1">
    <location>
        <begin position="572"/>
        <end position="586"/>
    </location>
</feature>
<protein>
    <recommendedName>
        <fullName evidence="2">PSP1 C-terminal domain-containing protein</fullName>
    </recommendedName>
</protein>
<dbReference type="Pfam" id="PF04468">
    <property type="entry name" value="PSP1"/>
    <property type="match status" value="1"/>
</dbReference>
<dbReference type="InterPro" id="IPR007557">
    <property type="entry name" value="PSP1_C"/>
</dbReference>
<evidence type="ECO:0000259" key="2">
    <source>
        <dbReference type="PROSITE" id="PS51411"/>
    </source>
</evidence>
<dbReference type="InParanoid" id="A0A067N050"/>
<dbReference type="PROSITE" id="PS51411">
    <property type="entry name" value="PSP1_C"/>
    <property type="match status" value="1"/>
</dbReference>
<dbReference type="Proteomes" id="UP000027195">
    <property type="component" value="Unassembled WGS sequence"/>
</dbReference>
<dbReference type="PANTHER" id="PTHR43830">
    <property type="entry name" value="PROTEIN PSP1"/>
    <property type="match status" value="1"/>
</dbReference>
<accession>A0A067N050</accession>
<feature type="region of interest" description="Disordered" evidence="1">
    <location>
        <begin position="531"/>
        <end position="590"/>
    </location>
</feature>
<feature type="domain" description="PSP1 C-terminal" evidence="2">
    <location>
        <begin position="713"/>
        <end position="798"/>
    </location>
</feature>
<dbReference type="AlphaFoldDB" id="A0A067N050"/>
<feature type="compositionally biased region" description="Polar residues" evidence="1">
    <location>
        <begin position="473"/>
        <end position="487"/>
    </location>
</feature>
<organism evidence="3 4">
    <name type="scientific">Botryobasidium botryosum (strain FD-172 SS1)</name>
    <dbReference type="NCBI Taxonomy" id="930990"/>
    <lineage>
        <taxon>Eukaryota</taxon>
        <taxon>Fungi</taxon>
        <taxon>Dikarya</taxon>
        <taxon>Basidiomycota</taxon>
        <taxon>Agaricomycotina</taxon>
        <taxon>Agaricomycetes</taxon>
        <taxon>Cantharellales</taxon>
        <taxon>Botryobasidiaceae</taxon>
        <taxon>Botryobasidium</taxon>
    </lineage>
</organism>
<dbReference type="PANTHER" id="PTHR43830:SF3">
    <property type="entry name" value="PROTEIN PSP1"/>
    <property type="match status" value="1"/>
</dbReference>
<dbReference type="InterPro" id="IPR047767">
    <property type="entry name" value="PSP1-like"/>
</dbReference>